<gene>
    <name evidence="3" type="ORF">AC731_015985</name>
</gene>
<evidence type="ECO:0000259" key="2">
    <source>
        <dbReference type="Pfam" id="PF07589"/>
    </source>
</evidence>
<dbReference type="Pfam" id="PF07589">
    <property type="entry name" value="PEP-CTERM"/>
    <property type="match status" value="1"/>
</dbReference>
<feature type="region of interest" description="Disordered" evidence="1">
    <location>
        <begin position="99"/>
        <end position="124"/>
    </location>
</feature>
<dbReference type="Proteomes" id="UP000036902">
    <property type="component" value="Chromosome"/>
</dbReference>
<dbReference type="NCBIfam" id="TIGR02595">
    <property type="entry name" value="PEP_CTERM"/>
    <property type="match status" value="1"/>
</dbReference>
<name>A0A127K8T3_9RHOO</name>
<protein>
    <recommendedName>
        <fullName evidence="2">Ice-binding protein C-terminal domain-containing protein</fullName>
    </recommendedName>
</protein>
<evidence type="ECO:0000313" key="3">
    <source>
        <dbReference type="EMBL" id="AMO38301.1"/>
    </source>
</evidence>
<dbReference type="NCBIfam" id="NF038125">
    <property type="entry name" value="PEP_CTERM_THxN"/>
    <property type="match status" value="1"/>
</dbReference>
<dbReference type="KEGG" id="thu:AC731_015985"/>
<evidence type="ECO:0000256" key="1">
    <source>
        <dbReference type="SAM" id="MobiDB-lite"/>
    </source>
</evidence>
<accession>A0A127K8T3</accession>
<dbReference type="EMBL" id="CP014646">
    <property type="protein sequence ID" value="AMO38301.1"/>
    <property type="molecule type" value="Genomic_DNA"/>
</dbReference>
<sequence>MMARSMHDDSRQMPDFLTEGIMRIALKPAIGATMIALAAMSGAASAAPLDTLYFTQTSGFSNPVIEFNGGPQGLTLAYNGPIASPPGSTNTVEQLAWTSNHPTVGNGNTSSLTIESYDSSSSPNADVDGWNAGDWFRIDKLFQENQVLAVPSGVANPNPLWIANILGNFRVFSDAGFSTLLKDDLDSVTTVKYWETSNTAGCSGSPNPVGSVCDDIYTVMELSLAPISFILDGYKYEISFRLEPGETTLICDGSPVPACLAEAGSQPGEGELFKVYAAEGFDSEIFVAAAWTATRIPEPGVLGLLGIGLMGMGLSARRRKATAA</sequence>
<organism evidence="3 4">
    <name type="scientific">Thauera humireducens</name>
    <dbReference type="NCBI Taxonomy" id="1134435"/>
    <lineage>
        <taxon>Bacteria</taxon>
        <taxon>Pseudomonadati</taxon>
        <taxon>Pseudomonadota</taxon>
        <taxon>Betaproteobacteria</taxon>
        <taxon>Rhodocyclales</taxon>
        <taxon>Zoogloeaceae</taxon>
        <taxon>Thauera</taxon>
    </lineage>
</organism>
<dbReference type="InterPro" id="IPR013424">
    <property type="entry name" value="Ice-binding_C"/>
</dbReference>
<keyword evidence="4" id="KW-1185">Reference proteome</keyword>
<evidence type="ECO:0000313" key="4">
    <source>
        <dbReference type="Proteomes" id="UP000036902"/>
    </source>
</evidence>
<feature type="domain" description="Ice-binding protein C-terminal" evidence="2">
    <location>
        <begin position="296"/>
        <end position="319"/>
    </location>
</feature>
<dbReference type="AlphaFoldDB" id="A0A127K8T3"/>
<reference evidence="4" key="1">
    <citation type="submission" date="2016-03" db="EMBL/GenBank/DDBJ databases">
        <authorList>
            <person name="Ma C."/>
            <person name="Zhou S."/>
            <person name="Yang G."/>
        </authorList>
    </citation>
    <scope>NUCLEOTIDE SEQUENCE [LARGE SCALE GENOMIC DNA]</scope>
    <source>
        <strain evidence="4">SgZ-1</strain>
    </source>
</reference>
<proteinExistence type="predicted"/>